<organism evidence="1">
    <name type="scientific">marine sediment metagenome</name>
    <dbReference type="NCBI Taxonomy" id="412755"/>
    <lineage>
        <taxon>unclassified sequences</taxon>
        <taxon>metagenomes</taxon>
        <taxon>ecological metagenomes</taxon>
    </lineage>
</organism>
<dbReference type="EMBL" id="BARS01015191">
    <property type="protein sequence ID" value="GAF87851.1"/>
    <property type="molecule type" value="Genomic_DNA"/>
</dbReference>
<comment type="caution">
    <text evidence="1">The sequence shown here is derived from an EMBL/GenBank/DDBJ whole genome shotgun (WGS) entry which is preliminary data.</text>
</comment>
<feature type="non-terminal residue" evidence="1">
    <location>
        <position position="108"/>
    </location>
</feature>
<dbReference type="AlphaFoldDB" id="X0TKQ2"/>
<protein>
    <recommendedName>
        <fullName evidence="2">PilZ domain-containing protein</fullName>
    </recommendedName>
</protein>
<name>X0TKQ2_9ZZZZ</name>
<evidence type="ECO:0000313" key="1">
    <source>
        <dbReference type="EMBL" id="GAF87851.1"/>
    </source>
</evidence>
<proteinExistence type="predicted"/>
<gene>
    <name evidence="1" type="ORF">S01H1_25195</name>
</gene>
<reference evidence="1" key="1">
    <citation type="journal article" date="2014" name="Front. Microbiol.">
        <title>High frequency of phylogenetically diverse reductive dehalogenase-homologous genes in deep subseafloor sedimentary metagenomes.</title>
        <authorList>
            <person name="Kawai M."/>
            <person name="Futagami T."/>
            <person name="Toyoda A."/>
            <person name="Takaki Y."/>
            <person name="Nishi S."/>
            <person name="Hori S."/>
            <person name="Arai W."/>
            <person name="Tsubouchi T."/>
            <person name="Morono Y."/>
            <person name="Uchiyama I."/>
            <person name="Ito T."/>
            <person name="Fujiyama A."/>
            <person name="Inagaki F."/>
            <person name="Takami H."/>
        </authorList>
    </citation>
    <scope>NUCLEOTIDE SEQUENCE</scope>
    <source>
        <strain evidence="1">Expedition CK06-06</strain>
    </source>
</reference>
<sequence length="108" mass="12580">MGETTERRAEQRLRYYWPIWFAEDFNEALSQGQMVDISSRAAAFTCHFDNSCPYLGQHVTTRFSVPRFGPDDSFDMANFDRSGHICRVDEVNSYLRRVVVQFAEALPF</sequence>
<evidence type="ECO:0008006" key="2">
    <source>
        <dbReference type="Google" id="ProtNLM"/>
    </source>
</evidence>
<accession>X0TKQ2</accession>